<evidence type="ECO:0000256" key="4">
    <source>
        <dbReference type="HAMAP-Rule" id="MF_00291"/>
    </source>
</evidence>
<dbReference type="InterPro" id="IPR005706">
    <property type="entry name" value="Ribosomal_uS2_bac/mit/plastid"/>
</dbReference>
<comment type="similarity">
    <text evidence="1 4 5">Belongs to the universal ribosomal protein uS2 family.</text>
</comment>
<organism evidence="7">
    <name type="scientific">Johnson-sea-linkia profunda</name>
    <dbReference type="NCBI Taxonomy" id="575876"/>
    <lineage>
        <taxon>Eukaryota</taxon>
        <taxon>Viridiplantae</taxon>
        <taxon>Chlorophyta</taxon>
        <taxon>core chlorophytes</taxon>
        <taxon>Ulvophyceae</taxon>
        <taxon>TCBD clade</taxon>
        <taxon>Bryopsidales</taxon>
        <taxon>Halimedineae</taxon>
        <taxon>Halimedaceae</taxon>
        <taxon>Rhipileae</taxon>
        <taxon>Johnson-sea-linkia</taxon>
    </lineage>
</organism>
<keyword evidence="2 4" id="KW-0689">Ribosomal protein</keyword>
<evidence type="ECO:0000256" key="1">
    <source>
        <dbReference type="ARBA" id="ARBA00006242"/>
    </source>
</evidence>
<dbReference type="InterPro" id="IPR018130">
    <property type="entry name" value="Ribosomal_uS2_CS"/>
</dbReference>
<dbReference type="InterPro" id="IPR023591">
    <property type="entry name" value="Ribosomal_uS2_flav_dom_sf"/>
</dbReference>
<dbReference type="Gene3D" id="1.10.287.610">
    <property type="entry name" value="Helix hairpin bin"/>
    <property type="match status" value="1"/>
</dbReference>
<dbReference type="NCBIfam" id="TIGR01011">
    <property type="entry name" value="rpsB_bact"/>
    <property type="match status" value="1"/>
</dbReference>
<keyword evidence="7" id="KW-0150">Chloroplast</keyword>
<gene>
    <name evidence="4 7" type="primary">rps2</name>
</gene>
<dbReference type="PANTHER" id="PTHR12534:SF0">
    <property type="entry name" value="SMALL RIBOSOMAL SUBUNIT PROTEIN US2M"/>
    <property type="match status" value="1"/>
</dbReference>
<dbReference type="CDD" id="cd01425">
    <property type="entry name" value="RPS2"/>
    <property type="match status" value="1"/>
</dbReference>
<proteinExistence type="inferred from homology"/>
<keyword evidence="7" id="KW-0934">Plastid</keyword>
<accession>A0A386AXN1</accession>
<name>A0A386AXN1_9CHLO</name>
<dbReference type="PROSITE" id="PS00963">
    <property type="entry name" value="RIBOSOMAL_S2_2"/>
    <property type="match status" value="1"/>
</dbReference>
<sequence>MILTVNVQQIVQTMVSTGVHLGHQRSQQNPKMLPYIYREKDDLQIFDLRKTYSYLQRAVSFLSKASSRGKRVLFVGTKKHVAQCIEKTANECNSWYINKRWLGGILTNWKTMRQTIFQLQKEDVSLSKKEKAQKERQRKRLLKYLGGVQTMFQLPDIVIIIGQQKEMKAVRECQKLKIPSLTILDTNCDPSLTNLFIPANDDSLASITYILNKFSKAIKEGQQNYEKKKQIQKRKNINRLKKTNPKKKKHQSFKKNKSKKR</sequence>
<dbReference type="AlphaFoldDB" id="A0A386AXN1"/>
<dbReference type="Pfam" id="PF00318">
    <property type="entry name" value="Ribosomal_S2"/>
    <property type="match status" value="1"/>
</dbReference>
<reference evidence="7" key="2">
    <citation type="journal article" date="2019" name="Mol. Phylogenet. Evol.">
        <title>Reassessment of the classification of bryopsidales (chlorophyta) based on chloroplast phylogenomic analyses.</title>
        <authorList>
            <person name="Cremen M.C."/>
            <person name="Leliaert F."/>
            <person name="West J."/>
            <person name="Lam D.W."/>
            <person name="Shimada S."/>
            <person name="Lopez-Bautista J.M."/>
            <person name="Verbruggen H."/>
        </authorList>
    </citation>
    <scope>NUCLEOTIDE SEQUENCE</scope>
</reference>
<evidence type="ECO:0000256" key="3">
    <source>
        <dbReference type="ARBA" id="ARBA00023274"/>
    </source>
</evidence>
<dbReference type="GO" id="GO:0009507">
    <property type="term" value="C:chloroplast"/>
    <property type="evidence" value="ECO:0007669"/>
    <property type="project" value="UniProtKB-SubCell"/>
</dbReference>
<dbReference type="HAMAP" id="MF_00291_B">
    <property type="entry name" value="Ribosomal_uS2_B"/>
    <property type="match status" value="1"/>
</dbReference>
<dbReference type="PROSITE" id="PS00962">
    <property type="entry name" value="RIBOSOMAL_S2_1"/>
    <property type="match status" value="1"/>
</dbReference>
<dbReference type="GO" id="GO:0003735">
    <property type="term" value="F:structural constituent of ribosome"/>
    <property type="evidence" value="ECO:0007669"/>
    <property type="project" value="InterPro"/>
</dbReference>
<feature type="compositionally biased region" description="Basic residues" evidence="6">
    <location>
        <begin position="230"/>
        <end position="261"/>
    </location>
</feature>
<dbReference type="InterPro" id="IPR001865">
    <property type="entry name" value="Ribosomal_uS2"/>
</dbReference>
<protein>
    <recommendedName>
        <fullName evidence="4">Small ribosomal subunit protein uS2c</fullName>
    </recommendedName>
</protein>
<feature type="region of interest" description="Disordered" evidence="6">
    <location>
        <begin position="223"/>
        <end position="261"/>
    </location>
</feature>
<evidence type="ECO:0000313" key="7">
    <source>
        <dbReference type="EMBL" id="AYC64108.1"/>
    </source>
</evidence>
<comment type="subcellular location">
    <subcellularLocation>
        <location evidence="4">Plastid</location>
        <location evidence="4">Chloroplast</location>
    </subcellularLocation>
</comment>
<geneLocation type="chloroplast" evidence="7"/>
<keyword evidence="3 4" id="KW-0687">Ribonucleoprotein</keyword>
<reference evidence="7" key="1">
    <citation type="submission" date="2018-07" db="EMBL/GenBank/DDBJ databases">
        <authorList>
            <person name="Quirk P.G."/>
            <person name="Krulwich T.A."/>
        </authorList>
    </citation>
    <scope>NUCLEOTIDE SEQUENCE</scope>
</reference>
<evidence type="ECO:0000256" key="6">
    <source>
        <dbReference type="SAM" id="MobiDB-lite"/>
    </source>
</evidence>
<dbReference type="PANTHER" id="PTHR12534">
    <property type="entry name" value="30S RIBOSOMAL PROTEIN S2 PROKARYOTIC AND ORGANELLAR"/>
    <property type="match status" value="1"/>
</dbReference>
<dbReference type="GO" id="GO:0005763">
    <property type="term" value="C:mitochondrial small ribosomal subunit"/>
    <property type="evidence" value="ECO:0007669"/>
    <property type="project" value="TreeGrafter"/>
</dbReference>
<dbReference type="PRINTS" id="PR00395">
    <property type="entry name" value="RIBOSOMALS2"/>
</dbReference>
<dbReference type="EMBL" id="MH591089">
    <property type="protein sequence ID" value="AYC64108.1"/>
    <property type="molecule type" value="Genomic_DNA"/>
</dbReference>
<evidence type="ECO:0000256" key="5">
    <source>
        <dbReference type="RuleBase" id="RU003631"/>
    </source>
</evidence>
<dbReference type="SUPFAM" id="SSF52313">
    <property type="entry name" value="Ribosomal protein S2"/>
    <property type="match status" value="1"/>
</dbReference>
<dbReference type="GO" id="GO:0006412">
    <property type="term" value="P:translation"/>
    <property type="evidence" value="ECO:0007669"/>
    <property type="project" value="UniProtKB-UniRule"/>
</dbReference>
<evidence type="ECO:0000256" key="2">
    <source>
        <dbReference type="ARBA" id="ARBA00022980"/>
    </source>
</evidence>
<dbReference type="Gene3D" id="3.40.50.10490">
    <property type="entry name" value="Glucose-6-phosphate isomerase like protein, domain 1"/>
    <property type="match status" value="1"/>
</dbReference>